<dbReference type="AlphaFoldDB" id="A0A8V0ZPR6"/>
<evidence type="ECO:0000256" key="19">
    <source>
        <dbReference type="ARBA" id="ARBA00022990"/>
    </source>
</evidence>
<accession>A0A8V0ZPR6</accession>
<feature type="compositionally biased region" description="Low complexity" evidence="29">
    <location>
        <begin position="1"/>
        <end position="21"/>
    </location>
</feature>
<keyword evidence="32" id="KW-1185">Reference proteome</keyword>
<dbReference type="GO" id="GO:0043066">
    <property type="term" value="P:negative regulation of apoptotic process"/>
    <property type="evidence" value="ECO:0007669"/>
    <property type="project" value="UniProtKB-ARBA"/>
</dbReference>
<evidence type="ECO:0000256" key="27">
    <source>
        <dbReference type="ARBA" id="ARBA00023242"/>
    </source>
</evidence>
<keyword evidence="19" id="KW-0007">Acetylation</keyword>
<name>A0A8V0ZPR6_CHICK</name>
<dbReference type="Pfam" id="PF00170">
    <property type="entry name" value="bZIP_1"/>
    <property type="match status" value="1"/>
</dbReference>
<dbReference type="Proteomes" id="UP000000539">
    <property type="component" value="Chromosome 15"/>
</dbReference>
<keyword evidence="7" id="KW-0963">Cytoplasm</keyword>
<dbReference type="GO" id="GO:0030968">
    <property type="term" value="P:endoplasmic reticulum unfolded protein response"/>
    <property type="evidence" value="ECO:0007669"/>
    <property type="project" value="UniProtKB-ARBA"/>
</dbReference>
<keyword evidence="24" id="KW-0010">Activator</keyword>
<evidence type="ECO:0000256" key="28">
    <source>
        <dbReference type="ARBA" id="ARBA00040165"/>
    </source>
</evidence>
<dbReference type="SUPFAM" id="SSF57959">
    <property type="entry name" value="Leucine zipper domain"/>
    <property type="match status" value="1"/>
</dbReference>
<reference evidence="31" key="3">
    <citation type="submission" date="2025-09" db="UniProtKB">
        <authorList>
            <consortium name="Ensembl"/>
        </authorList>
    </citation>
    <scope>IDENTIFICATION</scope>
    <source>
        <strain evidence="31">broiler</strain>
    </source>
</reference>
<dbReference type="PANTHER" id="PTHR46542">
    <property type="entry name" value="X-BOX BINDING PROTEIN 1"/>
    <property type="match status" value="1"/>
</dbReference>
<evidence type="ECO:0000256" key="24">
    <source>
        <dbReference type="ARBA" id="ARBA00023159"/>
    </source>
</evidence>
<dbReference type="PROSITE" id="PS50217">
    <property type="entry name" value="BZIP"/>
    <property type="match status" value="1"/>
</dbReference>
<evidence type="ECO:0000256" key="29">
    <source>
        <dbReference type="SAM" id="MobiDB-lite"/>
    </source>
</evidence>
<evidence type="ECO:0000256" key="2">
    <source>
        <dbReference type="ARBA" id="ARBA00004406"/>
    </source>
</evidence>
<evidence type="ECO:0000313" key="31">
    <source>
        <dbReference type="Ensembl" id="ENSGALP00010035421.1"/>
    </source>
</evidence>
<evidence type="ECO:0000256" key="12">
    <source>
        <dbReference type="ARBA" id="ARBA00022692"/>
    </source>
</evidence>
<keyword evidence="25" id="KW-0804">Transcription</keyword>
<evidence type="ECO:0000256" key="17">
    <source>
        <dbReference type="ARBA" id="ARBA00022968"/>
    </source>
</evidence>
<feature type="region of interest" description="Disordered" evidence="29">
    <location>
        <begin position="178"/>
        <end position="197"/>
    </location>
</feature>
<keyword evidence="6" id="KW-0217">Developmental protein</keyword>
<dbReference type="GO" id="GO:0000977">
    <property type="term" value="F:RNA polymerase II transcription regulatory region sequence-specific DNA binding"/>
    <property type="evidence" value="ECO:0000318"/>
    <property type="project" value="GO_Central"/>
</dbReference>
<keyword evidence="10" id="KW-0037">Angiogenesis</keyword>
<evidence type="ECO:0000259" key="30">
    <source>
        <dbReference type="PROSITE" id="PS50217"/>
    </source>
</evidence>
<keyword evidence="11" id="KW-0165">Cleavage on pair of basic residues</keyword>
<evidence type="ECO:0000256" key="10">
    <source>
        <dbReference type="ARBA" id="ARBA00022657"/>
    </source>
</evidence>
<dbReference type="FunFam" id="1.20.5.170:FF:000049">
    <property type="entry name" value="X-box binding protein 1"/>
    <property type="match status" value="1"/>
</dbReference>
<proteinExistence type="inferred from homology"/>
<dbReference type="InterPro" id="IPR004827">
    <property type="entry name" value="bZIP"/>
</dbReference>
<evidence type="ECO:0000256" key="22">
    <source>
        <dbReference type="ARBA" id="ARBA00023125"/>
    </source>
</evidence>
<keyword evidence="12" id="KW-0812">Transmembrane</keyword>
<evidence type="ECO:0000256" key="11">
    <source>
        <dbReference type="ARBA" id="ARBA00022685"/>
    </source>
</evidence>
<keyword evidence="14" id="KW-0221">Differentiation</keyword>
<evidence type="ECO:0000256" key="20">
    <source>
        <dbReference type="ARBA" id="ARBA00023015"/>
    </source>
</evidence>
<organism evidence="31 32">
    <name type="scientific">Gallus gallus</name>
    <name type="common">Chicken</name>
    <dbReference type="NCBI Taxonomy" id="9031"/>
    <lineage>
        <taxon>Eukaryota</taxon>
        <taxon>Metazoa</taxon>
        <taxon>Chordata</taxon>
        <taxon>Craniata</taxon>
        <taxon>Vertebrata</taxon>
        <taxon>Euteleostomi</taxon>
        <taxon>Archelosauria</taxon>
        <taxon>Archosauria</taxon>
        <taxon>Dinosauria</taxon>
        <taxon>Saurischia</taxon>
        <taxon>Theropoda</taxon>
        <taxon>Coelurosauria</taxon>
        <taxon>Aves</taxon>
        <taxon>Neognathae</taxon>
        <taxon>Galloanserae</taxon>
        <taxon>Galliformes</taxon>
        <taxon>Phasianidae</taxon>
        <taxon>Phasianinae</taxon>
        <taxon>Gallus</taxon>
    </lineage>
</organism>
<evidence type="ECO:0000256" key="26">
    <source>
        <dbReference type="ARBA" id="ARBA00023230"/>
    </source>
</evidence>
<evidence type="ECO:0000256" key="4">
    <source>
        <dbReference type="ARBA" id="ARBA00004648"/>
    </source>
</evidence>
<feature type="region of interest" description="Disordered" evidence="29">
    <location>
        <begin position="1"/>
        <end position="91"/>
    </location>
</feature>
<keyword evidence="15" id="KW-0256">Endoplasmic reticulum</keyword>
<keyword evidence="18" id="KW-1133">Transmembrane helix</keyword>
<reference evidence="31" key="2">
    <citation type="submission" date="2025-08" db="UniProtKB">
        <authorList>
            <consortium name="Ensembl"/>
        </authorList>
    </citation>
    <scope>IDENTIFICATION</scope>
    <source>
        <strain evidence="31">broiler</strain>
    </source>
</reference>
<dbReference type="SMART" id="SM00338">
    <property type="entry name" value="BRLZ"/>
    <property type="match status" value="1"/>
</dbReference>
<keyword evidence="16" id="KW-0832">Ubl conjugation</keyword>
<keyword evidence="22" id="KW-0238">DNA-binding</keyword>
<evidence type="ECO:0000256" key="18">
    <source>
        <dbReference type="ARBA" id="ARBA00022989"/>
    </source>
</evidence>
<evidence type="ECO:0000256" key="5">
    <source>
        <dbReference type="ARBA" id="ARBA00007163"/>
    </source>
</evidence>
<dbReference type="InterPro" id="IPR052470">
    <property type="entry name" value="ER_Stress-Reg_TF"/>
</dbReference>
<evidence type="ECO:0000313" key="32">
    <source>
        <dbReference type="Proteomes" id="UP000000539"/>
    </source>
</evidence>
<dbReference type="InterPro" id="IPR046347">
    <property type="entry name" value="bZIP_sf"/>
</dbReference>
<keyword evidence="9" id="KW-0597">Phosphoprotein</keyword>
<keyword evidence="23" id="KW-0472">Membrane</keyword>
<evidence type="ECO:0000256" key="8">
    <source>
        <dbReference type="ARBA" id="ARBA00022541"/>
    </source>
</evidence>
<feature type="domain" description="BZIP" evidence="30">
    <location>
        <begin position="174"/>
        <end position="237"/>
    </location>
</feature>
<evidence type="ECO:0000256" key="3">
    <source>
        <dbReference type="ARBA" id="ARBA00004496"/>
    </source>
</evidence>
<evidence type="ECO:0000256" key="25">
    <source>
        <dbReference type="ARBA" id="ARBA00023163"/>
    </source>
</evidence>
<keyword evidence="26" id="KW-0834">Unfolded protein response</keyword>
<evidence type="ECO:0000256" key="15">
    <source>
        <dbReference type="ARBA" id="ARBA00022824"/>
    </source>
</evidence>
<keyword evidence="27" id="KW-0539">Nucleus</keyword>
<dbReference type="GO" id="GO:0000981">
    <property type="term" value="F:DNA-binding transcription factor activity, RNA polymerase II-specific"/>
    <property type="evidence" value="ECO:0000318"/>
    <property type="project" value="GO_Central"/>
</dbReference>
<evidence type="ECO:0000256" key="16">
    <source>
        <dbReference type="ARBA" id="ARBA00022843"/>
    </source>
</evidence>
<evidence type="ECO:0000256" key="23">
    <source>
        <dbReference type="ARBA" id="ARBA00023136"/>
    </source>
</evidence>
<dbReference type="GO" id="GO:0007517">
    <property type="term" value="P:muscle organ development"/>
    <property type="evidence" value="ECO:0007669"/>
    <property type="project" value="UniProtKB-KW"/>
</dbReference>
<dbReference type="OrthoDB" id="20960at2759"/>
<dbReference type="GO" id="GO:0006915">
    <property type="term" value="P:apoptotic process"/>
    <property type="evidence" value="ECO:0007669"/>
    <property type="project" value="UniProtKB-KW"/>
</dbReference>
<evidence type="ECO:0000256" key="14">
    <source>
        <dbReference type="ARBA" id="ARBA00022782"/>
    </source>
</evidence>
<evidence type="ECO:0000256" key="7">
    <source>
        <dbReference type="ARBA" id="ARBA00022490"/>
    </source>
</evidence>
<keyword evidence="21" id="KW-0346">Stress response</keyword>
<keyword evidence="13" id="KW-0053">Apoptosis</keyword>
<evidence type="ECO:0000256" key="6">
    <source>
        <dbReference type="ARBA" id="ARBA00022473"/>
    </source>
</evidence>
<keyword evidence="17" id="KW-0735">Signal-anchor</keyword>
<dbReference type="GO" id="GO:0030154">
    <property type="term" value="P:cell differentiation"/>
    <property type="evidence" value="ECO:0007669"/>
    <property type="project" value="UniProtKB-KW"/>
</dbReference>
<protein>
    <recommendedName>
        <fullName evidence="28">X-box-binding protein 1</fullName>
    </recommendedName>
</protein>
<comment type="subcellular location">
    <subcellularLocation>
        <location evidence="3">Cytoplasm</location>
    </subcellularLocation>
    <subcellularLocation>
        <location evidence="2">Endoplasmic reticulum membrane</location>
        <topology evidence="2">Peripheral membrane protein</topology>
    </subcellularLocation>
    <subcellularLocation>
        <location evidence="4">Endoplasmic reticulum membrane</location>
        <topology evidence="4">Single-pass type II membrane protein</topology>
    </subcellularLocation>
    <subcellularLocation>
        <location evidence="1">Nucleus</location>
    </subcellularLocation>
</comment>
<dbReference type="PANTHER" id="PTHR46542:SF1">
    <property type="entry name" value="X-BOX BINDING PROTEIN 1"/>
    <property type="match status" value="1"/>
</dbReference>
<evidence type="ECO:0000256" key="1">
    <source>
        <dbReference type="ARBA" id="ARBA00004123"/>
    </source>
</evidence>
<dbReference type="GO" id="GO:0001525">
    <property type="term" value="P:angiogenesis"/>
    <property type="evidence" value="ECO:0007669"/>
    <property type="project" value="UniProtKB-KW"/>
</dbReference>
<evidence type="ECO:0000256" key="13">
    <source>
        <dbReference type="ARBA" id="ARBA00022703"/>
    </source>
</evidence>
<gene>
    <name evidence="31" type="primary">XBP1</name>
</gene>
<sequence>MLTPHVVTDTVTVGTDTNTTGSAQQGAAVGLNRTPHERPAGRPRTALRARHAPTPPPQSDAIRPGLAPSRSQSRPARRRTSLRPDQSGRATTIEIRAGPRCRQSAARCRLICAGGAVMAALRGAPRLLLFPSDAAESAAGRRLSVVLPAGAAPDPAEAPPPARKRQRLTHLTPEEKALRRKLKNRVAAQSARDRKKARMTELEQQVVELEEENQRLLRENQWLREQTGSLSLENQELRCRLGLDALKTEPECESTVSAVSPRRGRVRRCLSVRSPWGGAERGALRPELPGAALC</sequence>
<keyword evidence="20" id="KW-0805">Transcription regulation</keyword>
<reference evidence="31" key="1">
    <citation type="submission" date="2020-11" db="EMBL/GenBank/DDBJ databases">
        <title>Gallus gallus (Chicken) genome, bGalGal1, GRCg7b, maternal haplotype autosomes + Z &amp; W.</title>
        <authorList>
            <person name="Warren W."/>
            <person name="Formenti G."/>
            <person name="Fedrigo O."/>
            <person name="Haase B."/>
            <person name="Mountcastle J."/>
            <person name="Balacco J."/>
            <person name="Tracey A."/>
            <person name="Schneider V."/>
            <person name="Okimoto R."/>
            <person name="Cheng H."/>
            <person name="Hawken R."/>
            <person name="Howe K."/>
            <person name="Jarvis E.D."/>
        </authorList>
    </citation>
    <scope>NUCLEOTIDE SEQUENCE [LARGE SCALE GENOMIC DNA]</scope>
    <source>
        <strain evidence="31">Broiler</strain>
    </source>
</reference>
<evidence type="ECO:0000256" key="21">
    <source>
        <dbReference type="ARBA" id="ARBA00023016"/>
    </source>
</evidence>
<dbReference type="FunCoup" id="A0A8V0ZPR6">
    <property type="interactions" value="166"/>
</dbReference>
<comment type="similarity">
    <text evidence="5">Belongs to the bZIP family.</text>
</comment>
<evidence type="ECO:0000256" key="9">
    <source>
        <dbReference type="ARBA" id="ARBA00022553"/>
    </source>
</evidence>
<dbReference type="Gene3D" id="1.20.5.170">
    <property type="match status" value="1"/>
</dbReference>
<dbReference type="Ensembl" id="ENSGALT00010058304.1">
    <property type="protein sequence ID" value="ENSGALP00010035421.1"/>
    <property type="gene ID" value="ENSGALG00010023937.1"/>
</dbReference>
<dbReference type="GO" id="GO:0005634">
    <property type="term" value="C:nucleus"/>
    <property type="evidence" value="ECO:0000318"/>
    <property type="project" value="GO_Central"/>
</dbReference>
<dbReference type="GeneTree" id="ENSGT00390000017751"/>
<keyword evidence="8" id="KW-0517">Myogenesis</keyword>
<dbReference type="GO" id="GO:0005789">
    <property type="term" value="C:endoplasmic reticulum membrane"/>
    <property type="evidence" value="ECO:0007669"/>
    <property type="project" value="UniProtKB-SubCell"/>
</dbReference>